<evidence type="ECO:0000313" key="2">
    <source>
        <dbReference type="Proteomes" id="UP001227268"/>
    </source>
</evidence>
<sequence length="555" mass="59489">MAAGPPSKGKSADPFPHEIVQVISTTPTVAQVNDETRLESLGYEQELKRNFSMFETGVLPSIASTIWYNLPYGSSVAMTWGWLLAGSLILFVGLAMGDLASSMPTSGGLYFWTHRLGPPRYRNLLAWMVGYNSLLGNIAATSSLAWGAAGIIFAAGSISDSSFSPTTAQTFGLYVGILLFVGALCAYGTTALGRLQTPSVILNVLLILVTIIGLPIARRHNLNPASYTFGGFDNLTGWNNGFAFILSFLAPVWTICSFDSAVSISEEATNAATAVPWAIVGAIASATISGFAILVVLALTMGQDVMAIYNSDIGQPLAFIYLQAFGRDGSLVIWSFMCVAQIMMTASLVLPASRQAFAFARDGALPFSTYFYSVNKHTQTPVRTVWLIIGGAIPLGAFAFADDAAINAIFTLAVIGPYVAYAIPIACRVFSGDKIFVPGPWFLGRFSKPIAIVALVWMVFACIIFCFPADVAPTAATMNYAVVVAAAVWAFALGYWFIPRIGGRTFFTGPRTHDGNMLEYDDSDGPSDELAMQRSEEFPLDTKKSSMARNAEVIL</sequence>
<keyword evidence="2" id="KW-1185">Reference proteome</keyword>
<proteinExistence type="predicted"/>
<dbReference type="Proteomes" id="UP001227268">
    <property type="component" value="Unassembled WGS sequence"/>
</dbReference>
<comment type="caution">
    <text evidence="1">The sequence shown here is derived from an EMBL/GenBank/DDBJ whole genome shotgun (WGS) entry which is preliminary data.</text>
</comment>
<dbReference type="EMBL" id="JASBWT010000031">
    <property type="protein sequence ID" value="KAJ9093390.1"/>
    <property type="molecule type" value="Genomic_DNA"/>
</dbReference>
<name>A0ACC2V387_9TREE</name>
<reference evidence="1" key="1">
    <citation type="submission" date="2023-04" db="EMBL/GenBank/DDBJ databases">
        <title>Draft Genome sequencing of Naganishia species isolated from polar environments using Oxford Nanopore Technology.</title>
        <authorList>
            <person name="Leo P."/>
            <person name="Venkateswaran K."/>
        </authorList>
    </citation>
    <scope>NUCLEOTIDE SEQUENCE</scope>
    <source>
        <strain evidence="1">MNA-CCFEE 5423</strain>
    </source>
</reference>
<evidence type="ECO:0000313" key="1">
    <source>
        <dbReference type="EMBL" id="KAJ9093390.1"/>
    </source>
</evidence>
<accession>A0ACC2V387</accession>
<protein>
    <submittedName>
        <fullName evidence="1">Uncharacterized protein</fullName>
    </submittedName>
</protein>
<gene>
    <name evidence="1" type="ORF">QFC21_006420</name>
</gene>
<organism evidence="1 2">
    <name type="scientific">Naganishia friedmannii</name>
    <dbReference type="NCBI Taxonomy" id="89922"/>
    <lineage>
        <taxon>Eukaryota</taxon>
        <taxon>Fungi</taxon>
        <taxon>Dikarya</taxon>
        <taxon>Basidiomycota</taxon>
        <taxon>Agaricomycotina</taxon>
        <taxon>Tremellomycetes</taxon>
        <taxon>Filobasidiales</taxon>
        <taxon>Filobasidiaceae</taxon>
        <taxon>Naganishia</taxon>
    </lineage>
</organism>